<feature type="active site" description="O-(3'-phospho-DNA)-tyrosine intermediate" evidence="11">
    <location>
        <position position="286"/>
    </location>
</feature>
<keyword evidence="6 11" id="KW-0159">Chromosome partition</keyword>
<feature type="active site" evidence="11">
    <location>
        <position position="254"/>
    </location>
</feature>
<name>A0A1I2CCL8_9FIRM</name>
<evidence type="ECO:0000313" key="15">
    <source>
        <dbReference type="EMBL" id="SFE65563.1"/>
    </source>
</evidence>
<dbReference type="SUPFAM" id="SSF56349">
    <property type="entry name" value="DNA breaking-rejoining enzymes"/>
    <property type="match status" value="1"/>
</dbReference>
<dbReference type="EMBL" id="FONL01000012">
    <property type="protein sequence ID" value="SFE65563.1"/>
    <property type="molecule type" value="Genomic_DNA"/>
</dbReference>
<keyword evidence="10 11" id="KW-0131">Cell cycle</keyword>
<evidence type="ECO:0000259" key="13">
    <source>
        <dbReference type="PROSITE" id="PS51898"/>
    </source>
</evidence>
<dbReference type="InterPro" id="IPR002104">
    <property type="entry name" value="Integrase_catalytic"/>
</dbReference>
<evidence type="ECO:0000256" key="1">
    <source>
        <dbReference type="ARBA" id="ARBA00004496"/>
    </source>
</evidence>
<dbReference type="InterPro" id="IPR010998">
    <property type="entry name" value="Integrase_recombinase_N"/>
</dbReference>
<dbReference type="PROSITE" id="PS51900">
    <property type="entry name" value="CB"/>
    <property type="match status" value="1"/>
</dbReference>
<dbReference type="AlphaFoldDB" id="A0A1I2CCL8"/>
<dbReference type="RefSeq" id="WP_245763691.1">
    <property type="nucleotide sequence ID" value="NZ_FONL01000012.1"/>
</dbReference>
<dbReference type="PANTHER" id="PTHR30349:SF77">
    <property type="entry name" value="TYROSINE RECOMBINASE XERC"/>
    <property type="match status" value="1"/>
</dbReference>
<evidence type="ECO:0000256" key="2">
    <source>
        <dbReference type="ARBA" id="ARBA00006657"/>
    </source>
</evidence>
<dbReference type="InterPro" id="IPR050090">
    <property type="entry name" value="Tyrosine_recombinase_XerCD"/>
</dbReference>
<organism evidence="15 16">
    <name type="scientific">Succiniclasticum ruminis DSM 9236</name>
    <dbReference type="NCBI Taxonomy" id="1123323"/>
    <lineage>
        <taxon>Bacteria</taxon>
        <taxon>Bacillati</taxon>
        <taxon>Bacillota</taxon>
        <taxon>Negativicutes</taxon>
        <taxon>Acidaminococcales</taxon>
        <taxon>Acidaminococcaceae</taxon>
        <taxon>Succiniclasticum</taxon>
    </lineage>
</organism>
<dbReference type="Pfam" id="PF00589">
    <property type="entry name" value="Phage_integrase"/>
    <property type="match status" value="1"/>
</dbReference>
<protein>
    <recommendedName>
        <fullName evidence="11 12">Tyrosine recombinase XerC</fullName>
    </recommendedName>
</protein>
<dbReference type="InterPro" id="IPR004107">
    <property type="entry name" value="Integrase_SAM-like_N"/>
</dbReference>
<feature type="active site" evidence="11">
    <location>
        <position position="177"/>
    </location>
</feature>
<feature type="active site" evidence="11">
    <location>
        <position position="153"/>
    </location>
</feature>
<dbReference type="GO" id="GO:0007059">
    <property type="term" value="P:chromosome segregation"/>
    <property type="evidence" value="ECO:0007669"/>
    <property type="project" value="UniProtKB-UniRule"/>
</dbReference>
<dbReference type="CDD" id="cd00798">
    <property type="entry name" value="INT_XerDC_C"/>
    <property type="match status" value="1"/>
</dbReference>
<dbReference type="Proteomes" id="UP000198896">
    <property type="component" value="Unassembled WGS sequence"/>
</dbReference>
<dbReference type="NCBIfam" id="TIGR02225">
    <property type="entry name" value="recomb_XerD"/>
    <property type="match status" value="1"/>
</dbReference>
<evidence type="ECO:0000256" key="6">
    <source>
        <dbReference type="ARBA" id="ARBA00022829"/>
    </source>
</evidence>
<dbReference type="GO" id="GO:0006313">
    <property type="term" value="P:DNA transposition"/>
    <property type="evidence" value="ECO:0007669"/>
    <property type="project" value="UniProtKB-UniRule"/>
</dbReference>
<dbReference type="InterPro" id="IPR011932">
    <property type="entry name" value="Recomb_XerD"/>
</dbReference>
<dbReference type="PANTHER" id="PTHR30349">
    <property type="entry name" value="PHAGE INTEGRASE-RELATED"/>
    <property type="match status" value="1"/>
</dbReference>
<comment type="similarity">
    <text evidence="3">Belongs to the 'phage' integrase family. XerD subfamily.</text>
</comment>
<feature type="active site" evidence="11">
    <location>
        <position position="277"/>
    </location>
</feature>
<evidence type="ECO:0000256" key="5">
    <source>
        <dbReference type="ARBA" id="ARBA00022618"/>
    </source>
</evidence>
<dbReference type="GO" id="GO:0005737">
    <property type="term" value="C:cytoplasm"/>
    <property type="evidence" value="ECO:0007669"/>
    <property type="project" value="UniProtKB-SubCell"/>
</dbReference>
<dbReference type="PROSITE" id="PS51898">
    <property type="entry name" value="TYR_RECOMBINASE"/>
    <property type="match status" value="1"/>
</dbReference>
<keyword evidence="4 11" id="KW-0963">Cytoplasm</keyword>
<dbReference type="GO" id="GO:0051301">
    <property type="term" value="P:cell division"/>
    <property type="evidence" value="ECO:0007669"/>
    <property type="project" value="UniProtKB-UniRule"/>
</dbReference>
<keyword evidence="9 11" id="KW-0233">DNA recombination</keyword>
<evidence type="ECO:0000256" key="4">
    <source>
        <dbReference type="ARBA" id="ARBA00022490"/>
    </source>
</evidence>
<dbReference type="InterPro" id="IPR013762">
    <property type="entry name" value="Integrase-like_cat_sf"/>
</dbReference>
<feature type="domain" description="Core-binding (CB)" evidence="14">
    <location>
        <begin position="5"/>
        <end position="93"/>
    </location>
</feature>
<dbReference type="InterPro" id="IPR011931">
    <property type="entry name" value="Recomb_XerC"/>
</dbReference>
<evidence type="ECO:0000313" key="16">
    <source>
        <dbReference type="Proteomes" id="UP000198896"/>
    </source>
</evidence>
<dbReference type="NCBIfam" id="NF040815">
    <property type="entry name" value="recomb_XerA_Arch"/>
    <property type="match status" value="1"/>
</dbReference>
<comment type="function">
    <text evidence="11">Site-specific tyrosine recombinase, which acts by catalyzing the cutting and rejoining of the recombining DNA molecules. The XerC-XerD complex is essential to convert dimers of the bacterial chromosome into monomers to permit their segregation at cell division. It also contributes to the segregational stability of plasmids.</text>
</comment>
<feature type="domain" description="Tyr recombinase" evidence="13">
    <location>
        <begin position="114"/>
        <end position="299"/>
    </location>
</feature>
<dbReference type="NCBIfam" id="NF001399">
    <property type="entry name" value="PRK00283.1"/>
    <property type="match status" value="1"/>
</dbReference>
<keyword evidence="5 11" id="KW-0132">Cell division</keyword>
<dbReference type="GO" id="GO:0003677">
    <property type="term" value="F:DNA binding"/>
    <property type="evidence" value="ECO:0007669"/>
    <property type="project" value="UniProtKB-UniRule"/>
</dbReference>
<sequence length="305" mass="35374">MSQAELRKEWTEKFYTYLLVEKNGSRLTGENYRRDISDFEQFMAAKAGADFNWNEVQVIHIRSYLAWLNHENYARRTIARRISSLRSFYKFLLREEYVGQNPFTKVRTPKLDKRLPVFLEETEIDSLLDLPDATPLGLRDQAVLEMLYATGCRVSELAGLRLADVDLSGLFVLLHGKGNKDRIVPIGHTCKDAFLRYYAQSRSVLMAKYHVDEHQYVFVNNRGGALTDRSVRRILDKYVQKLALQKNVSPHTIRHTFATHLLEHGADLRAVQELLGHASLSTTQIYTHITNERINKVYQKNFPRA</sequence>
<evidence type="ECO:0000256" key="9">
    <source>
        <dbReference type="ARBA" id="ARBA00023172"/>
    </source>
</evidence>
<dbReference type="InterPro" id="IPR023009">
    <property type="entry name" value="Tyrosine_recombinase_XerC/XerD"/>
</dbReference>
<dbReference type="Gene3D" id="1.10.150.130">
    <property type="match status" value="1"/>
</dbReference>
<accession>A0A1I2CCL8</accession>
<comment type="subcellular location">
    <subcellularLocation>
        <location evidence="1 11">Cytoplasm</location>
    </subcellularLocation>
</comment>
<reference evidence="15 16" key="1">
    <citation type="submission" date="2016-10" db="EMBL/GenBank/DDBJ databases">
        <authorList>
            <person name="de Groot N.N."/>
        </authorList>
    </citation>
    <scope>NUCLEOTIDE SEQUENCE [LARGE SCALE GENOMIC DNA]</scope>
    <source>
        <strain evidence="15 16">DSM 9236</strain>
    </source>
</reference>
<keyword evidence="7 11" id="KW-0229">DNA integration</keyword>
<dbReference type="InterPro" id="IPR011010">
    <property type="entry name" value="DNA_brk_join_enz"/>
</dbReference>
<dbReference type="STRING" id="1123323.SAMN05216245_1127"/>
<dbReference type="NCBIfam" id="TIGR02224">
    <property type="entry name" value="recomb_XerC"/>
    <property type="match status" value="1"/>
</dbReference>
<dbReference type="Pfam" id="PF02899">
    <property type="entry name" value="Phage_int_SAM_1"/>
    <property type="match status" value="1"/>
</dbReference>
<gene>
    <name evidence="11" type="primary">xerC</name>
    <name evidence="15" type="ORF">SAMN05216245_1127</name>
</gene>
<evidence type="ECO:0000256" key="11">
    <source>
        <dbReference type="HAMAP-Rule" id="MF_01808"/>
    </source>
</evidence>
<comment type="similarity">
    <text evidence="2 11">Belongs to the 'phage' integrase family. XerC subfamily.</text>
</comment>
<dbReference type="HAMAP" id="MF_01808">
    <property type="entry name" value="Recomb_XerC_XerD"/>
    <property type="match status" value="1"/>
</dbReference>
<evidence type="ECO:0000256" key="3">
    <source>
        <dbReference type="ARBA" id="ARBA00010450"/>
    </source>
</evidence>
<keyword evidence="16" id="KW-1185">Reference proteome</keyword>
<comment type="subunit">
    <text evidence="11">Forms a cyclic heterotetrameric complex composed of two molecules of XerC and two molecules of XerD.</text>
</comment>
<dbReference type="InterPro" id="IPR044068">
    <property type="entry name" value="CB"/>
</dbReference>
<dbReference type="Gene3D" id="1.10.443.10">
    <property type="entry name" value="Intergrase catalytic core"/>
    <property type="match status" value="1"/>
</dbReference>
<dbReference type="GO" id="GO:0009037">
    <property type="term" value="F:tyrosine-based site-specific recombinase activity"/>
    <property type="evidence" value="ECO:0007669"/>
    <property type="project" value="UniProtKB-UniRule"/>
</dbReference>
<proteinExistence type="inferred from homology"/>
<evidence type="ECO:0000256" key="7">
    <source>
        <dbReference type="ARBA" id="ARBA00022908"/>
    </source>
</evidence>
<evidence type="ECO:0000256" key="12">
    <source>
        <dbReference type="NCBIfam" id="TIGR02224"/>
    </source>
</evidence>
<evidence type="ECO:0000256" key="10">
    <source>
        <dbReference type="ARBA" id="ARBA00023306"/>
    </source>
</evidence>
<evidence type="ECO:0000259" key="14">
    <source>
        <dbReference type="PROSITE" id="PS51900"/>
    </source>
</evidence>
<evidence type="ECO:0000256" key="8">
    <source>
        <dbReference type="ARBA" id="ARBA00023125"/>
    </source>
</evidence>
<feature type="active site" evidence="11">
    <location>
        <position position="251"/>
    </location>
</feature>
<keyword evidence="8 11" id="KW-0238">DNA-binding</keyword>